<dbReference type="RefSeq" id="XP_004387109.1">
    <property type="nucleotide sequence ID" value="XM_004387052.1"/>
</dbReference>
<dbReference type="Proteomes" id="UP000248480">
    <property type="component" value="Unplaced"/>
</dbReference>
<comment type="similarity">
    <text evidence="1">Belongs to the EGF-CFC (Cripto-1/FRL1/Cryptic) family.</text>
</comment>
<evidence type="ECO:0000313" key="9">
    <source>
        <dbReference type="RefSeq" id="XP_004387109.1"/>
    </source>
</evidence>
<keyword evidence="3 5" id="KW-1015">Disulfide bond</keyword>
<keyword evidence="6" id="KW-0472">Membrane</keyword>
<name>A0A2Y9E6G0_TRIMA</name>
<keyword evidence="6" id="KW-1133">Transmembrane helix</keyword>
<feature type="transmembrane region" description="Helical" evidence="6">
    <location>
        <begin position="21"/>
        <end position="38"/>
    </location>
</feature>
<keyword evidence="2 5" id="KW-0245">EGF-like domain</keyword>
<dbReference type="GO" id="GO:0007165">
    <property type="term" value="P:signal transduction"/>
    <property type="evidence" value="ECO:0007669"/>
    <property type="project" value="UniProtKB-ARBA"/>
</dbReference>
<feature type="domain" description="EGF-like" evidence="7">
    <location>
        <begin position="102"/>
        <end position="131"/>
    </location>
</feature>
<dbReference type="PROSITE" id="PS00022">
    <property type="entry name" value="EGF_1"/>
    <property type="match status" value="1"/>
</dbReference>
<keyword evidence="8" id="KW-1185">Reference proteome</keyword>
<dbReference type="GeneID" id="101357413"/>
<dbReference type="AlphaFoldDB" id="A0A2Y9E6G0"/>
<dbReference type="FunFam" id="2.10.25.10:FF:000421">
    <property type="entry name" value="Teratocarcinoma-derived growth factor"/>
    <property type="match status" value="1"/>
</dbReference>
<proteinExistence type="inferred from homology"/>
<evidence type="ECO:0000256" key="2">
    <source>
        <dbReference type="ARBA" id="ARBA00022536"/>
    </source>
</evidence>
<dbReference type="InParanoid" id="A0A2Y9E6G0"/>
<evidence type="ECO:0000256" key="6">
    <source>
        <dbReference type="SAM" id="Phobius"/>
    </source>
</evidence>
<evidence type="ECO:0000256" key="3">
    <source>
        <dbReference type="ARBA" id="ARBA00023157"/>
    </source>
</evidence>
<dbReference type="CDD" id="cd00054">
    <property type="entry name" value="EGF_CA"/>
    <property type="match status" value="1"/>
</dbReference>
<evidence type="ECO:0000256" key="1">
    <source>
        <dbReference type="ARBA" id="ARBA00007384"/>
    </source>
</evidence>
<keyword evidence="4" id="KW-0325">Glycoprotein</keyword>
<dbReference type="STRING" id="127582.A0A2Y9E6G0"/>
<dbReference type="FunCoup" id="A0A2Y9E6G0">
    <property type="interactions" value="21"/>
</dbReference>
<gene>
    <name evidence="9" type="primary">LOC101357413</name>
</gene>
<dbReference type="InterPro" id="IPR019011">
    <property type="entry name" value="Cryptic/Cripto_CFC-dom"/>
</dbReference>
<organism evidence="8 9">
    <name type="scientific">Trichechus manatus latirostris</name>
    <name type="common">Florida manatee</name>
    <dbReference type="NCBI Taxonomy" id="127582"/>
    <lineage>
        <taxon>Eukaryota</taxon>
        <taxon>Metazoa</taxon>
        <taxon>Chordata</taxon>
        <taxon>Craniata</taxon>
        <taxon>Vertebrata</taxon>
        <taxon>Euteleostomi</taxon>
        <taxon>Mammalia</taxon>
        <taxon>Eutheria</taxon>
        <taxon>Afrotheria</taxon>
        <taxon>Sirenia</taxon>
        <taxon>Trichechidae</taxon>
        <taxon>Trichechus</taxon>
    </lineage>
</organism>
<dbReference type="InterPro" id="IPR000742">
    <property type="entry name" value="EGF"/>
</dbReference>
<evidence type="ECO:0000259" key="7">
    <source>
        <dbReference type="PROSITE" id="PS50026"/>
    </source>
</evidence>
<dbReference type="OrthoDB" id="9893603at2759"/>
<reference evidence="9" key="1">
    <citation type="submission" date="2025-08" db="UniProtKB">
        <authorList>
            <consortium name="RefSeq"/>
        </authorList>
    </citation>
    <scope>IDENTIFICATION</scope>
</reference>
<dbReference type="KEGG" id="tmu:101357413"/>
<evidence type="ECO:0000313" key="8">
    <source>
        <dbReference type="Proteomes" id="UP000248480"/>
    </source>
</evidence>
<evidence type="ECO:0000256" key="5">
    <source>
        <dbReference type="PROSITE-ProRule" id="PRU00076"/>
    </source>
</evidence>
<accession>A0A2Y9E6G0</accession>
<dbReference type="Gene3D" id="2.10.25.10">
    <property type="entry name" value="Laminin"/>
    <property type="match status" value="1"/>
</dbReference>
<sequence length="225" mass="25175">MREEAVSYTRHVSGKMMRGHHVRLLFMISLALQIIHLGKSYQSEKHKGGKEGINNTTTQKRQQKTLNWTLNNFSKVNGSAEGWRQQRDTLPHSWGFRESASTRSSCCQNGGTCVLGSFCVCPAHFTGRHCEHDPKRSECGAHAHGAWTVHGCRLCRCVYGALRCLARQTQGSCVDGIVVAGNSETMNPVELKETWTVKQKLAERAPVFWTYAFAFHVPLTPTGEQ</sequence>
<evidence type="ECO:0000256" key="4">
    <source>
        <dbReference type="ARBA" id="ARBA00023180"/>
    </source>
</evidence>
<comment type="caution">
    <text evidence="5">Lacks conserved residue(s) required for the propagation of feature annotation.</text>
</comment>
<dbReference type="Pfam" id="PF09443">
    <property type="entry name" value="CFC"/>
    <property type="match status" value="1"/>
</dbReference>
<dbReference type="PROSITE" id="PS50026">
    <property type="entry name" value="EGF_3"/>
    <property type="match status" value="1"/>
</dbReference>
<dbReference type="SUPFAM" id="SSF57196">
    <property type="entry name" value="EGF/Laminin"/>
    <property type="match status" value="2"/>
</dbReference>
<protein>
    <submittedName>
        <fullName evidence="9">Cryptic family protein 1B</fullName>
    </submittedName>
</protein>
<feature type="disulfide bond" evidence="5">
    <location>
        <begin position="121"/>
        <end position="130"/>
    </location>
</feature>
<keyword evidence="6" id="KW-0812">Transmembrane</keyword>